<dbReference type="InterPro" id="IPR041664">
    <property type="entry name" value="AAA_16"/>
</dbReference>
<keyword evidence="2" id="KW-0067">ATP-binding</keyword>
<dbReference type="GO" id="GO:0005524">
    <property type="term" value="F:ATP binding"/>
    <property type="evidence" value="ECO:0007669"/>
    <property type="project" value="UniProtKB-KW"/>
</dbReference>
<dbReference type="EMBL" id="CP127294">
    <property type="protein sequence ID" value="WIX75689.1"/>
    <property type="molecule type" value="Genomic_DNA"/>
</dbReference>
<dbReference type="PROSITE" id="PS50043">
    <property type="entry name" value="HTH_LUXR_2"/>
    <property type="match status" value="1"/>
</dbReference>
<feature type="domain" description="HTH luxR-type" evidence="3">
    <location>
        <begin position="864"/>
        <end position="929"/>
    </location>
</feature>
<dbReference type="InterPro" id="IPR016032">
    <property type="entry name" value="Sig_transdc_resp-reg_C-effctor"/>
</dbReference>
<dbReference type="PRINTS" id="PR00038">
    <property type="entry name" value="HTHLUXR"/>
</dbReference>
<evidence type="ECO:0000259" key="3">
    <source>
        <dbReference type="PROSITE" id="PS50043"/>
    </source>
</evidence>
<dbReference type="Pfam" id="PF13191">
    <property type="entry name" value="AAA_16"/>
    <property type="match status" value="1"/>
</dbReference>
<dbReference type="GO" id="GO:0003677">
    <property type="term" value="F:DNA binding"/>
    <property type="evidence" value="ECO:0007669"/>
    <property type="project" value="InterPro"/>
</dbReference>
<name>A0A9Y2I9B5_9PSEU</name>
<dbReference type="KEGG" id="acab:QRX50_29860"/>
<dbReference type="Pfam" id="PF00196">
    <property type="entry name" value="GerE"/>
    <property type="match status" value="1"/>
</dbReference>
<dbReference type="RefSeq" id="WP_285966454.1">
    <property type="nucleotide sequence ID" value="NZ_CP127294.1"/>
</dbReference>
<dbReference type="InterPro" id="IPR027417">
    <property type="entry name" value="P-loop_NTPase"/>
</dbReference>
<gene>
    <name evidence="4" type="ORF">QRX50_29860</name>
</gene>
<dbReference type="AlphaFoldDB" id="A0A9Y2I9B5"/>
<dbReference type="SUPFAM" id="SSF46894">
    <property type="entry name" value="C-terminal effector domain of the bipartite response regulators"/>
    <property type="match status" value="1"/>
</dbReference>
<dbReference type="CDD" id="cd06170">
    <property type="entry name" value="LuxR_C_like"/>
    <property type="match status" value="1"/>
</dbReference>
<dbReference type="Proteomes" id="UP001236014">
    <property type="component" value="Chromosome"/>
</dbReference>
<dbReference type="Gene3D" id="1.10.10.10">
    <property type="entry name" value="Winged helix-like DNA-binding domain superfamily/Winged helix DNA-binding domain"/>
    <property type="match status" value="1"/>
</dbReference>
<dbReference type="GO" id="GO:0005737">
    <property type="term" value="C:cytoplasm"/>
    <property type="evidence" value="ECO:0007669"/>
    <property type="project" value="TreeGrafter"/>
</dbReference>
<dbReference type="GO" id="GO:0004016">
    <property type="term" value="F:adenylate cyclase activity"/>
    <property type="evidence" value="ECO:0007669"/>
    <property type="project" value="TreeGrafter"/>
</dbReference>
<evidence type="ECO:0000256" key="1">
    <source>
        <dbReference type="ARBA" id="ARBA00022741"/>
    </source>
</evidence>
<reference evidence="4 5" key="1">
    <citation type="submission" date="2023-06" db="EMBL/GenBank/DDBJ databases">
        <authorList>
            <person name="Oyuntsetseg B."/>
            <person name="Kim S.B."/>
        </authorList>
    </citation>
    <scope>NUCLEOTIDE SEQUENCE [LARGE SCALE GENOMIC DNA]</scope>
    <source>
        <strain evidence="4 5">2-15</strain>
    </source>
</reference>
<sequence length="930" mass="99085">MSTPGSDGPTPHTRGREPELAAVEASFSALRRGGSAVLVFEGPPGVGKSRLLREVSARAGRSGVRAVAGTALEGQQTCPFAALLSALAEGEEPVLGERLARRLVATPGSPEWALQKVAEAIEAAAADGPLTVVIDDLQWAHSETLAGLRRLVDGLRSSPVLWVLAVSTGWAPPLVAETLAWLEATGARRVQLGALPGPAVAQLLFDLVSGPAGKVLLELTEQADGNPAVVAALVHGLQEEQRLHTVDGQVMVRADAPPRRVMQLMELRLNRLSAAAQRAVRVAAVLPRRFSVAHWAATLDQRPSELIEIIAEAFDADLLVEDDDQLRFRHGLFRQALIAATPRSLHRALQREVTGVLLATGAAPTEIALRMVDSAEVGDREAVALVRQAADVIAASDSQSAAELSVRALRLLPPHDPARSSLVTDAVHLLHRAGRSDEARELGDSELAGALPAVPEAEVRLSLASMYTRPTGDRLRDNLLALELPALPPVLRARHQAWLAYNLAMSGRPEEAEKSAAEVRLCDDLQSRALAELALTAADSAYGRITTALNRVEAVAEQVRGAPYADWQEIVPFHRAHLLAVSGRVADARSALKGAVSRARHVSAAAIVDAWAGFDGLLSLAAGRLCEVRDEFAPGAPDTADTDEITGGYAAIVRLSAWTSLYVHQGDTELARRVVAAARRVPGDASPNVRRLARRVLAEREVRRGDPAKALRLISDDPLPATPPLLPQDFGYHVRVVRTALAARDPSAAERAAEAATLPYRESPGIRVFEGVAAHVQGLLTADPRVLADAARLLEGTERPLLFASAAEDVGRALGEHDERGAVAQLSAAFDTYLEHDAAADARRVGRVLAAKGAARRVVTRDRPDTGWESLTSAELKVVRLIAEGATNREAAARLTLSPHTVSSHVRSAFTKLNINSRRELAKIVNALDT</sequence>
<dbReference type="Gene3D" id="3.40.50.300">
    <property type="entry name" value="P-loop containing nucleotide triphosphate hydrolases"/>
    <property type="match status" value="1"/>
</dbReference>
<evidence type="ECO:0000256" key="2">
    <source>
        <dbReference type="ARBA" id="ARBA00022840"/>
    </source>
</evidence>
<accession>A0A9Y2I9B5</accession>
<keyword evidence="5" id="KW-1185">Reference proteome</keyword>
<dbReference type="SMART" id="SM00421">
    <property type="entry name" value="HTH_LUXR"/>
    <property type="match status" value="1"/>
</dbReference>
<evidence type="ECO:0000313" key="4">
    <source>
        <dbReference type="EMBL" id="WIX75689.1"/>
    </source>
</evidence>
<dbReference type="InterPro" id="IPR036388">
    <property type="entry name" value="WH-like_DNA-bd_sf"/>
</dbReference>
<dbReference type="InterPro" id="IPR000792">
    <property type="entry name" value="Tscrpt_reg_LuxR_C"/>
</dbReference>
<dbReference type="PANTHER" id="PTHR16305">
    <property type="entry name" value="TESTICULAR SOLUBLE ADENYLYL CYCLASE"/>
    <property type="match status" value="1"/>
</dbReference>
<organism evidence="4 5">
    <name type="scientific">Amycolatopsis carbonis</name>
    <dbReference type="NCBI Taxonomy" id="715471"/>
    <lineage>
        <taxon>Bacteria</taxon>
        <taxon>Bacillati</taxon>
        <taxon>Actinomycetota</taxon>
        <taxon>Actinomycetes</taxon>
        <taxon>Pseudonocardiales</taxon>
        <taxon>Pseudonocardiaceae</taxon>
        <taxon>Amycolatopsis</taxon>
    </lineage>
</organism>
<dbReference type="GO" id="GO:0006355">
    <property type="term" value="P:regulation of DNA-templated transcription"/>
    <property type="evidence" value="ECO:0007669"/>
    <property type="project" value="InterPro"/>
</dbReference>
<evidence type="ECO:0000313" key="5">
    <source>
        <dbReference type="Proteomes" id="UP001236014"/>
    </source>
</evidence>
<keyword evidence="1" id="KW-0547">Nucleotide-binding</keyword>
<proteinExistence type="predicted"/>
<protein>
    <submittedName>
        <fullName evidence="4">AAA family ATPase</fullName>
    </submittedName>
</protein>
<dbReference type="SUPFAM" id="SSF52540">
    <property type="entry name" value="P-loop containing nucleoside triphosphate hydrolases"/>
    <property type="match status" value="1"/>
</dbReference>
<dbReference type="PANTHER" id="PTHR16305:SF35">
    <property type="entry name" value="TRANSCRIPTIONAL ACTIVATOR DOMAIN"/>
    <property type="match status" value="1"/>
</dbReference>